<accession>F2LVV5</accession>
<sequence length="178" mass="22089">MYPNVFQIWYSDGDEIPKKYEVFIEHNKRIFEKIPSYRLYRTSQINKFLKEFNYDLSKFKGFHYRFQSDVIRFLLLYHFGGLYLDLDIKVNDNFLKLLDMLNTEYKNVDAIPQNRRIYFLWFRRHSKNLKKIIDYYMDLSYLDYDYNVFFFAELDFNDLVYLPLDELDCYFKHFVMSG</sequence>
<dbReference type="InterPro" id="IPR051706">
    <property type="entry name" value="Glycosyltransferase_domain"/>
</dbReference>
<protein>
    <submittedName>
        <fullName evidence="2">Glycosyltransferase sugar-binding region containing DXD motif</fullName>
    </submittedName>
</protein>
<dbReference type="GO" id="GO:0000030">
    <property type="term" value="F:mannosyltransferase activity"/>
    <property type="evidence" value="ECO:0007669"/>
    <property type="project" value="TreeGrafter"/>
</dbReference>
<dbReference type="InterPro" id="IPR029044">
    <property type="entry name" value="Nucleotide-diphossugar_trans"/>
</dbReference>
<gene>
    <name evidence="2" type="ordered locus">Hipma_0920</name>
</gene>
<dbReference type="Gene3D" id="3.90.550.20">
    <property type="match status" value="1"/>
</dbReference>
<name>F2LVV5_HIPMA</name>
<dbReference type="InParanoid" id="F2LVV5"/>
<dbReference type="eggNOG" id="COG3774">
    <property type="taxonomic scope" value="Bacteria"/>
</dbReference>
<evidence type="ECO:0000256" key="1">
    <source>
        <dbReference type="ARBA" id="ARBA00022679"/>
    </source>
</evidence>
<dbReference type="RefSeq" id="WP_013681930.1">
    <property type="nucleotide sequence ID" value="NC_015318.1"/>
</dbReference>
<evidence type="ECO:0000313" key="3">
    <source>
        <dbReference type="Proteomes" id="UP000008139"/>
    </source>
</evidence>
<keyword evidence="3" id="KW-1185">Reference proteome</keyword>
<dbReference type="GO" id="GO:0051999">
    <property type="term" value="P:mannosyl-inositol phosphorylceramide biosynthetic process"/>
    <property type="evidence" value="ECO:0007669"/>
    <property type="project" value="TreeGrafter"/>
</dbReference>
<organism evidence="2 3">
    <name type="scientific">Hippea maritima (strain ATCC 700847 / DSM 10411 / MH2)</name>
    <dbReference type="NCBI Taxonomy" id="760142"/>
    <lineage>
        <taxon>Bacteria</taxon>
        <taxon>Pseudomonadati</taxon>
        <taxon>Campylobacterota</taxon>
        <taxon>Desulfurellia</taxon>
        <taxon>Desulfurellales</taxon>
        <taxon>Hippeaceae</taxon>
        <taxon>Hippea</taxon>
    </lineage>
</organism>
<dbReference type="PANTHER" id="PTHR32385:SF15">
    <property type="entry name" value="INOSITOL PHOSPHOCERAMIDE MANNOSYLTRANSFERASE 1"/>
    <property type="match status" value="1"/>
</dbReference>
<proteinExistence type="predicted"/>
<dbReference type="STRING" id="760142.Hipma_0920"/>
<dbReference type="KEGG" id="hmr:Hipma_0920"/>
<dbReference type="InterPro" id="IPR007577">
    <property type="entry name" value="GlycoTrfase_DXD_sugar-bd_CS"/>
</dbReference>
<dbReference type="PANTHER" id="PTHR32385">
    <property type="entry name" value="MANNOSYL PHOSPHORYLINOSITOL CERAMIDE SYNTHASE"/>
    <property type="match status" value="1"/>
</dbReference>
<dbReference type="Proteomes" id="UP000008139">
    <property type="component" value="Chromosome"/>
</dbReference>
<dbReference type="HOGENOM" id="CLU_1508625_0_0_7"/>
<dbReference type="SUPFAM" id="SSF53448">
    <property type="entry name" value="Nucleotide-diphospho-sugar transferases"/>
    <property type="match status" value="1"/>
</dbReference>
<dbReference type="AlphaFoldDB" id="F2LVV5"/>
<dbReference type="GO" id="GO:0016020">
    <property type="term" value="C:membrane"/>
    <property type="evidence" value="ECO:0007669"/>
    <property type="project" value="GOC"/>
</dbReference>
<reference evidence="3" key="2">
    <citation type="submission" date="2011-03" db="EMBL/GenBank/DDBJ databases">
        <title>The complete genome of Hippea maritima DSM 10411.</title>
        <authorList>
            <consortium name="US DOE Joint Genome Institute (JGI-PGF)"/>
            <person name="Lucas S."/>
            <person name="Copeland A."/>
            <person name="Lapidus A."/>
            <person name="Bruce D."/>
            <person name="Goodwin L."/>
            <person name="Pitluck S."/>
            <person name="Peters L."/>
            <person name="Kyrpides N."/>
            <person name="Mavromatis K."/>
            <person name="Pagani I."/>
            <person name="Ivanova N."/>
            <person name="Mikhailova N."/>
            <person name="Lu M."/>
            <person name="Detter J.C."/>
            <person name="Tapia R."/>
            <person name="Han C."/>
            <person name="Land M."/>
            <person name="Hauser L."/>
            <person name="Markowitz V."/>
            <person name="Cheng J.-F."/>
            <person name="Hugenholtz P."/>
            <person name="Woyke T."/>
            <person name="Wu D."/>
            <person name="Spring S."/>
            <person name="Schroeder M."/>
            <person name="Brambilla E."/>
            <person name="Klenk H.-P."/>
            <person name="Eisen J.A."/>
        </authorList>
    </citation>
    <scope>NUCLEOTIDE SEQUENCE [LARGE SCALE GENOMIC DNA]</scope>
    <source>
        <strain evidence="3">ATCC 700847 / DSM 10411 / MH2</strain>
    </source>
</reference>
<keyword evidence="1 2" id="KW-0808">Transferase</keyword>
<dbReference type="Pfam" id="PF04488">
    <property type="entry name" value="Gly_transf_sug"/>
    <property type="match status" value="1"/>
</dbReference>
<reference evidence="2 3" key="1">
    <citation type="journal article" date="2011" name="Stand. Genomic Sci.">
        <title>Complete genome sequence of the thermophilic sulfur-reducer Hippea maritima type strain (MH(2)).</title>
        <authorList>
            <person name="Huntemann M."/>
            <person name="Lu M."/>
            <person name="Nolan M."/>
            <person name="Lapidus A."/>
            <person name="Lucas S."/>
            <person name="Hammon N."/>
            <person name="Deshpande S."/>
            <person name="Cheng J.F."/>
            <person name="Tapia R."/>
            <person name="Han C."/>
            <person name="Goodwin L."/>
            <person name="Pitluck S."/>
            <person name="Liolios K."/>
            <person name="Pagani I."/>
            <person name="Ivanova N."/>
            <person name="Ovchinikova G."/>
            <person name="Pati A."/>
            <person name="Chen A."/>
            <person name="Palaniappan K."/>
            <person name="Land M."/>
            <person name="Hauser L."/>
            <person name="Jeffries C.D."/>
            <person name="Detter J.C."/>
            <person name="Brambilla E.M."/>
            <person name="Rohde M."/>
            <person name="Spring S."/>
            <person name="Goker M."/>
            <person name="Woyke T."/>
            <person name="Bristow J."/>
            <person name="Eisen J.A."/>
            <person name="Markowitz V."/>
            <person name="Hugenholtz P."/>
            <person name="Kyrpides N.C."/>
            <person name="Klenk H.P."/>
            <person name="Mavromatis K."/>
        </authorList>
    </citation>
    <scope>NUCLEOTIDE SEQUENCE [LARGE SCALE GENOMIC DNA]</scope>
    <source>
        <strain evidence="3">ATCC 700847 / DSM 10411 / MH2</strain>
    </source>
</reference>
<evidence type="ECO:0000313" key="2">
    <source>
        <dbReference type="EMBL" id="AEA33889.1"/>
    </source>
</evidence>
<dbReference type="EMBL" id="CP002606">
    <property type="protein sequence ID" value="AEA33889.1"/>
    <property type="molecule type" value="Genomic_DNA"/>
</dbReference>